<name>A0A556C8Z7_BREAU</name>
<feature type="region of interest" description="Disordered" evidence="6">
    <location>
        <begin position="372"/>
        <end position="602"/>
    </location>
</feature>
<keyword evidence="5" id="KW-0804">Transcription</keyword>
<dbReference type="RefSeq" id="WP_143923652.1">
    <property type="nucleotide sequence ID" value="NZ_VLTK01000010.1"/>
</dbReference>
<protein>
    <submittedName>
        <fullName evidence="9">Sigma-70 family RNA polymerase sigma factor</fullName>
    </submittedName>
</protein>
<accession>A0A556C8Z7</accession>
<evidence type="ECO:0000256" key="3">
    <source>
        <dbReference type="ARBA" id="ARBA00023082"/>
    </source>
</evidence>
<feature type="compositionally biased region" description="Acidic residues" evidence="6">
    <location>
        <begin position="543"/>
        <end position="556"/>
    </location>
</feature>
<evidence type="ECO:0000259" key="8">
    <source>
        <dbReference type="Pfam" id="PF13490"/>
    </source>
</evidence>
<dbReference type="InterPro" id="IPR014284">
    <property type="entry name" value="RNA_pol_sigma-70_dom"/>
</dbReference>
<dbReference type="Proteomes" id="UP000316406">
    <property type="component" value="Unassembled WGS sequence"/>
</dbReference>
<dbReference type="GO" id="GO:0003677">
    <property type="term" value="F:DNA binding"/>
    <property type="evidence" value="ECO:0007669"/>
    <property type="project" value="UniProtKB-KW"/>
</dbReference>
<dbReference type="Pfam" id="PF04542">
    <property type="entry name" value="Sigma70_r2"/>
    <property type="match status" value="1"/>
</dbReference>
<sequence length="602" mass="63132">MSEAWSSPLHDLGSSFEHSSDTAQRSDSELCAQIRQSSPNSPAGRAAFGELYARHRLPALHVALRLNRDRSRAEDSVSEAFAKIWQAWGNGNGPDDSFKPYLMAAVRSESYRRKATTRATTAVEPDVLSFLAGQELLDYADEVAERDQLGRAFKTLPDSWQSAITMIDIDGVPVSAAAESMELSSNSFSSLLRRAREGLRLAYLQEHVEPSRPECSDYAANLARYVRGQLGQRRIESLEEHLSWCAQCGSQAVRLRGLNTTFQAWMTPAVIAAALITIEYFPTSAVPTADGSMWNLVLGSPSGEGTGAGTNIGSWASPAPADITAGVGASATGASLGGLAGGTATMKVALACIAAAATIIATSAGIVAMQNDSAPQPASASGDSAVPATASTPITESGRDDGVPQPRPSAARSKNHGPRNDRPSAQASPHDPSSLEKPVGVPSAESEQPPQSAGADDQVADSKEPRPEPSATPLPQPGSDSDSAADRPQESPADAEEPTPPSKEVVDARDSKATSETDSDGRPNGDDGEAPAEKPDSDGEPSPGDEPESNEDDSGSGEESPSPSEQPNPGEKEPGSDDTTTGSNDEDEGIHCHDFGRWHYCH</sequence>
<dbReference type="SUPFAM" id="SSF88659">
    <property type="entry name" value="Sigma3 and sigma4 domains of RNA polymerase sigma factors"/>
    <property type="match status" value="1"/>
</dbReference>
<dbReference type="InterPro" id="IPR013325">
    <property type="entry name" value="RNA_pol_sigma_r2"/>
</dbReference>
<evidence type="ECO:0000256" key="5">
    <source>
        <dbReference type="ARBA" id="ARBA00023163"/>
    </source>
</evidence>
<keyword evidence="2" id="KW-0805">Transcription regulation</keyword>
<proteinExistence type="inferred from homology"/>
<dbReference type="InterPro" id="IPR007627">
    <property type="entry name" value="RNA_pol_sigma70_r2"/>
</dbReference>
<dbReference type="EMBL" id="VLTK01000010">
    <property type="protein sequence ID" value="TSI13917.1"/>
    <property type="molecule type" value="Genomic_DNA"/>
</dbReference>
<dbReference type="AlphaFoldDB" id="A0A556C8Z7"/>
<feature type="domain" description="Putative zinc-finger" evidence="8">
    <location>
        <begin position="215"/>
        <end position="248"/>
    </location>
</feature>
<dbReference type="PANTHER" id="PTHR43133">
    <property type="entry name" value="RNA POLYMERASE ECF-TYPE SIGMA FACTO"/>
    <property type="match status" value="1"/>
</dbReference>
<evidence type="ECO:0000256" key="6">
    <source>
        <dbReference type="SAM" id="MobiDB-lite"/>
    </source>
</evidence>
<dbReference type="NCBIfam" id="TIGR02937">
    <property type="entry name" value="sigma70-ECF"/>
    <property type="match status" value="1"/>
</dbReference>
<evidence type="ECO:0000256" key="2">
    <source>
        <dbReference type="ARBA" id="ARBA00023015"/>
    </source>
</evidence>
<dbReference type="Pfam" id="PF13490">
    <property type="entry name" value="zf-HC2"/>
    <property type="match status" value="1"/>
</dbReference>
<dbReference type="InterPro" id="IPR027383">
    <property type="entry name" value="Znf_put"/>
</dbReference>
<dbReference type="GO" id="GO:0016987">
    <property type="term" value="F:sigma factor activity"/>
    <property type="evidence" value="ECO:0007669"/>
    <property type="project" value="UniProtKB-KW"/>
</dbReference>
<feature type="compositionally biased region" description="Low complexity" evidence="6">
    <location>
        <begin position="557"/>
        <end position="569"/>
    </location>
</feature>
<feature type="compositionally biased region" description="Basic and acidic residues" evidence="6">
    <location>
        <begin position="589"/>
        <end position="602"/>
    </location>
</feature>
<dbReference type="InterPro" id="IPR039425">
    <property type="entry name" value="RNA_pol_sigma-70-like"/>
</dbReference>
<evidence type="ECO:0000259" key="7">
    <source>
        <dbReference type="Pfam" id="PF04542"/>
    </source>
</evidence>
<gene>
    <name evidence="9" type="ORF">FO013_16515</name>
</gene>
<dbReference type="OrthoDB" id="4990598at2"/>
<dbReference type="Gene3D" id="1.10.10.10">
    <property type="entry name" value="Winged helix-like DNA-binding domain superfamily/Winged helix DNA-binding domain"/>
    <property type="match status" value="1"/>
</dbReference>
<feature type="compositionally biased region" description="Polar residues" evidence="6">
    <location>
        <begin position="372"/>
        <end position="382"/>
    </location>
</feature>
<dbReference type="GO" id="GO:0006352">
    <property type="term" value="P:DNA-templated transcription initiation"/>
    <property type="evidence" value="ECO:0007669"/>
    <property type="project" value="InterPro"/>
</dbReference>
<dbReference type="InterPro" id="IPR036388">
    <property type="entry name" value="WH-like_DNA-bd_sf"/>
</dbReference>
<comment type="caution">
    <text evidence="9">The sequence shown here is derived from an EMBL/GenBank/DDBJ whole genome shotgun (WGS) entry which is preliminary data.</text>
</comment>
<dbReference type="Gene3D" id="1.10.1740.10">
    <property type="match status" value="1"/>
</dbReference>
<keyword evidence="10" id="KW-1185">Reference proteome</keyword>
<feature type="compositionally biased region" description="Basic and acidic residues" evidence="6">
    <location>
        <begin position="18"/>
        <end position="28"/>
    </location>
</feature>
<keyword evidence="4" id="KW-0238">DNA-binding</keyword>
<keyword evidence="3" id="KW-0731">Sigma factor</keyword>
<evidence type="ECO:0000256" key="1">
    <source>
        <dbReference type="ARBA" id="ARBA00010641"/>
    </source>
</evidence>
<comment type="similarity">
    <text evidence="1">Belongs to the sigma-70 factor family. ECF subfamily.</text>
</comment>
<dbReference type="PANTHER" id="PTHR43133:SF8">
    <property type="entry name" value="RNA POLYMERASE SIGMA FACTOR HI_1459-RELATED"/>
    <property type="match status" value="1"/>
</dbReference>
<evidence type="ECO:0000256" key="4">
    <source>
        <dbReference type="ARBA" id="ARBA00023125"/>
    </source>
</evidence>
<feature type="compositionally biased region" description="Basic and acidic residues" evidence="6">
    <location>
        <begin position="504"/>
        <end position="537"/>
    </location>
</feature>
<feature type="region of interest" description="Disordered" evidence="6">
    <location>
        <begin position="1"/>
        <end position="29"/>
    </location>
</feature>
<dbReference type="InterPro" id="IPR013324">
    <property type="entry name" value="RNA_pol_sigma_r3/r4-like"/>
</dbReference>
<evidence type="ECO:0000313" key="9">
    <source>
        <dbReference type="EMBL" id="TSI13917.1"/>
    </source>
</evidence>
<reference evidence="9 10" key="1">
    <citation type="submission" date="2019-07" db="EMBL/GenBank/DDBJ databases">
        <title>Draft genome sequence of Brevibacterium aurantiacum XU54 isolated from Xinjiang China.</title>
        <authorList>
            <person name="Xu X."/>
        </authorList>
    </citation>
    <scope>NUCLEOTIDE SEQUENCE [LARGE SCALE GENOMIC DNA]</scope>
    <source>
        <strain evidence="9 10">XU54</strain>
    </source>
</reference>
<dbReference type="SUPFAM" id="SSF88946">
    <property type="entry name" value="Sigma2 domain of RNA polymerase sigma factors"/>
    <property type="match status" value="1"/>
</dbReference>
<evidence type="ECO:0000313" key="10">
    <source>
        <dbReference type="Proteomes" id="UP000316406"/>
    </source>
</evidence>
<feature type="domain" description="RNA polymerase sigma-70 region 2" evidence="7">
    <location>
        <begin position="51"/>
        <end position="116"/>
    </location>
</feature>
<organism evidence="9 10">
    <name type="scientific">Brevibacterium aurantiacum</name>
    <dbReference type="NCBI Taxonomy" id="273384"/>
    <lineage>
        <taxon>Bacteria</taxon>
        <taxon>Bacillati</taxon>
        <taxon>Actinomycetota</taxon>
        <taxon>Actinomycetes</taxon>
        <taxon>Micrococcales</taxon>
        <taxon>Brevibacteriaceae</taxon>
        <taxon>Brevibacterium</taxon>
    </lineage>
</organism>